<dbReference type="PANTHER" id="PTHR30614:SF21">
    <property type="entry name" value="AMINO ACID ABC TRANSPORTER PERMEASE"/>
    <property type="match status" value="1"/>
</dbReference>
<protein>
    <submittedName>
        <fullName evidence="9">Glutamate transport system permease protein</fullName>
    </submittedName>
</protein>
<keyword evidence="2 7" id="KW-0813">Transport</keyword>
<feature type="transmembrane region" description="Helical" evidence="7">
    <location>
        <begin position="190"/>
        <end position="211"/>
    </location>
</feature>
<dbReference type="EMBL" id="JAVDYF010000001">
    <property type="protein sequence ID" value="MDR7355899.1"/>
    <property type="molecule type" value="Genomic_DNA"/>
</dbReference>
<comment type="similarity">
    <text evidence="7">Belongs to the binding-protein-dependent transport system permease family.</text>
</comment>
<dbReference type="PROSITE" id="PS50928">
    <property type="entry name" value="ABC_TM1"/>
    <property type="match status" value="1"/>
</dbReference>
<organism evidence="9 10">
    <name type="scientific">Corynebacterium felinum</name>
    <dbReference type="NCBI Taxonomy" id="131318"/>
    <lineage>
        <taxon>Bacteria</taxon>
        <taxon>Bacillati</taxon>
        <taxon>Actinomycetota</taxon>
        <taxon>Actinomycetes</taxon>
        <taxon>Mycobacteriales</taxon>
        <taxon>Corynebacteriaceae</taxon>
        <taxon>Corynebacterium</taxon>
    </lineage>
</organism>
<dbReference type="Gene3D" id="1.10.3720.10">
    <property type="entry name" value="MetI-like"/>
    <property type="match status" value="1"/>
</dbReference>
<feature type="domain" description="ABC transmembrane type-1" evidence="8">
    <location>
        <begin position="70"/>
        <end position="261"/>
    </location>
</feature>
<evidence type="ECO:0000313" key="10">
    <source>
        <dbReference type="Proteomes" id="UP001183619"/>
    </source>
</evidence>
<dbReference type="SUPFAM" id="SSF161098">
    <property type="entry name" value="MetI-like"/>
    <property type="match status" value="1"/>
</dbReference>
<sequence length="312" mass="34249">MSTRATVLYDAPGPRGRMRNAVFTALTVIATVVVCGWIGYILHTKGQLTGEKWLPFLNSNTWTTYLLPGLMGTLQSAFASVLLAIVLGVFLGLGRLAQSALIRWLCGIIVEFFRAIPVLLLIVFSYQVFAVNNLVPPSKLSFAAVVFSLTMYNGSVIAEILRSGIKNLPRGQFEAAAALGLSHRQTMWRVLLPQAVAAMLPALIAQAVIALKDSALGYQIGFVEVVRQGIQSSSMNRNYLPSLIVVAIIMIAINYALTLLAERVERQLRAGRARRNIFARVPHMPEQGIETKDNVMVDWHAPGHKEIRNPAE</sequence>
<evidence type="ECO:0000256" key="4">
    <source>
        <dbReference type="ARBA" id="ARBA00022692"/>
    </source>
</evidence>
<name>A0ABU2BB80_9CORY</name>
<keyword evidence="10" id="KW-1185">Reference proteome</keyword>
<dbReference type="InterPro" id="IPR043429">
    <property type="entry name" value="ArtM/GltK/GlnP/TcyL/YhdX-like"/>
</dbReference>
<keyword evidence="3" id="KW-1003">Cell membrane</keyword>
<dbReference type="Proteomes" id="UP001183619">
    <property type="component" value="Unassembled WGS sequence"/>
</dbReference>
<comment type="caution">
    <text evidence="9">The sequence shown here is derived from an EMBL/GenBank/DDBJ whole genome shotgun (WGS) entry which is preliminary data.</text>
</comment>
<feature type="transmembrane region" description="Helical" evidence="7">
    <location>
        <begin position="239"/>
        <end position="260"/>
    </location>
</feature>
<dbReference type="InterPro" id="IPR010065">
    <property type="entry name" value="AA_ABC_transptr_permease_3TM"/>
</dbReference>
<keyword evidence="6 7" id="KW-0472">Membrane</keyword>
<gene>
    <name evidence="9" type="ORF">J2S37_002437</name>
</gene>
<feature type="transmembrane region" description="Helical" evidence="7">
    <location>
        <begin position="140"/>
        <end position="161"/>
    </location>
</feature>
<keyword evidence="5 7" id="KW-1133">Transmembrane helix</keyword>
<keyword evidence="4 7" id="KW-0812">Transmembrane</keyword>
<evidence type="ECO:0000256" key="5">
    <source>
        <dbReference type="ARBA" id="ARBA00022989"/>
    </source>
</evidence>
<dbReference type="NCBIfam" id="TIGR01726">
    <property type="entry name" value="HEQRo_perm_3TM"/>
    <property type="match status" value="1"/>
</dbReference>
<comment type="subcellular location">
    <subcellularLocation>
        <location evidence="1 7">Cell membrane</location>
        <topology evidence="1 7">Multi-pass membrane protein</topology>
    </subcellularLocation>
</comment>
<accession>A0ABU2BB80</accession>
<dbReference type="RefSeq" id="WP_277103752.1">
    <property type="nucleotide sequence ID" value="NZ_BAAAJS010000022.1"/>
</dbReference>
<evidence type="ECO:0000256" key="2">
    <source>
        <dbReference type="ARBA" id="ARBA00022448"/>
    </source>
</evidence>
<feature type="transmembrane region" description="Helical" evidence="7">
    <location>
        <begin position="62"/>
        <end position="93"/>
    </location>
</feature>
<proteinExistence type="inferred from homology"/>
<dbReference type="CDD" id="cd06261">
    <property type="entry name" value="TM_PBP2"/>
    <property type="match status" value="1"/>
</dbReference>
<feature type="transmembrane region" description="Helical" evidence="7">
    <location>
        <begin position="105"/>
        <end position="128"/>
    </location>
</feature>
<reference evidence="9 10" key="1">
    <citation type="submission" date="2023-07" db="EMBL/GenBank/DDBJ databases">
        <title>Sequencing the genomes of 1000 actinobacteria strains.</title>
        <authorList>
            <person name="Klenk H.-P."/>
        </authorList>
    </citation>
    <scope>NUCLEOTIDE SEQUENCE [LARGE SCALE GENOMIC DNA]</scope>
    <source>
        <strain evidence="9 10">DSM 44508</strain>
    </source>
</reference>
<evidence type="ECO:0000313" key="9">
    <source>
        <dbReference type="EMBL" id="MDR7355899.1"/>
    </source>
</evidence>
<evidence type="ECO:0000256" key="3">
    <source>
        <dbReference type="ARBA" id="ARBA00022475"/>
    </source>
</evidence>
<evidence type="ECO:0000259" key="8">
    <source>
        <dbReference type="PROSITE" id="PS50928"/>
    </source>
</evidence>
<evidence type="ECO:0000256" key="6">
    <source>
        <dbReference type="ARBA" id="ARBA00023136"/>
    </source>
</evidence>
<evidence type="ECO:0000256" key="7">
    <source>
        <dbReference type="RuleBase" id="RU363032"/>
    </source>
</evidence>
<dbReference type="PANTHER" id="PTHR30614">
    <property type="entry name" value="MEMBRANE COMPONENT OF AMINO ACID ABC TRANSPORTER"/>
    <property type="match status" value="1"/>
</dbReference>
<dbReference type="InterPro" id="IPR035906">
    <property type="entry name" value="MetI-like_sf"/>
</dbReference>
<evidence type="ECO:0000256" key="1">
    <source>
        <dbReference type="ARBA" id="ARBA00004651"/>
    </source>
</evidence>
<dbReference type="InterPro" id="IPR000515">
    <property type="entry name" value="MetI-like"/>
</dbReference>
<dbReference type="Pfam" id="PF00528">
    <property type="entry name" value="BPD_transp_1"/>
    <property type="match status" value="1"/>
</dbReference>
<feature type="transmembrane region" description="Helical" evidence="7">
    <location>
        <begin position="21"/>
        <end position="42"/>
    </location>
</feature>